<comment type="caution">
    <text evidence="2">The sequence shown here is derived from an EMBL/GenBank/DDBJ whole genome shotgun (WGS) entry which is preliminary data.</text>
</comment>
<reference evidence="2" key="1">
    <citation type="journal article" date="2013" name="Environ. Microbiol.">
        <title>Microbiota from the distal guts of lean and obese adolescents exhibit partial functional redundancy besides clear differences in community structure.</title>
        <authorList>
            <person name="Ferrer M."/>
            <person name="Ruiz A."/>
            <person name="Lanza F."/>
            <person name="Haange S.B."/>
            <person name="Oberbach A."/>
            <person name="Till H."/>
            <person name="Bargiela R."/>
            <person name="Campoy C."/>
            <person name="Segura M.T."/>
            <person name="Richter M."/>
            <person name="von Bergen M."/>
            <person name="Seifert J."/>
            <person name="Suarez A."/>
        </authorList>
    </citation>
    <scope>NUCLEOTIDE SEQUENCE</scope>
</reference>
<dbReference type="AlphaFoldDB" id="K1SQT6"/>
<organism evidence="2">
    <name type="scientific">human gut metagenome</name>
    <dbReference type="NCBI Taxonomy" id="408170"/>
    <lineage>
        <taxon>unclassified sequences</taxon>
        <taxon>metagenomes</taxon>
        <taxon>organismal metagenomes</taxon>
    </lineage>
</organism>
<protein>
    <submittedName>
        <fullName evidence="2">Uncharacterized protein</fullName>
    </submittedName>
</protein>
<feature type="compositionally biased region" description="Polar residues" evidence="1">
    <location>
        <begin position="1"/>
        <end position="18"/>
    </location>
</feature>
<name>K1SQT6_9ZZZZ</name>
<accession>K1SQT6</accession>
<feature type="region of interest" description="Disordered" evidence="1">
    <location>
        <begin position="1"/>
        <end position="123"/>
    </location>
</feature>
<dbReference type="EMBL" id="AJWZ01007684">
    <property type="protein sequence ID" value="EKC56215.1"/>
    <property type="molecule type" value="Genomic_DNA"/>
</dbReference>
<gene>
    <name evidence="2" type="ORF">OBE_11180</name>
</gene>
<proteinExistence type="predicted"/>
<sequence length="173" mass="18622">MTTPLEAQEPQTEENITASPAEGAPDDTCDTSLSQTETDSADAGASSTGIPGGALDEPTESQTEVKKPRRRKKTEPEPSQSDTEPENAPNAKEDGVDAASKPRRKRTHTKPSMSVLSIDDRPTVETEADKAKNDLLDLIESQRSGRILKFGFCSVSECTNCALAASFNHFLAW</sequence>
<evidence type="ECO:0000313" key="2">
    <source>
        <dbReference type="EMBL" id="EKC56215.1"/>
    </source>
</evidence>
<evidence type="ECO:0000256" key="1">
    <source>
        <dbReference type="SAM" id="MobiDB-lite"/>
    </source>
</evidence>